<dbReference type="EMBL" id="CP018820">
    <property type="protein sequence ID" value="APR52740.1"/>
    <property type="molecule type" value="Genomic_DNA"/>
</dbReference>
<dbReference type="Proteomes" id="UP000286681">
    <property type="component" value="Unassembled WGS sequence"/>
</dbReference>
<protein>
    <submittedName>
        <fullName evidence="3">PilZ domain-containing protein</fullName>
    </submittedName>
</protein>
<evidence type="ECO:0000313" key="5">
    <source>
        <dbReference type="Proteomes" id="UP000286681"/>
    </source>
</evidence>
<dbReference type="Proteomes" id="UP000185161">
    <property type="component" value="Chromosome"/>
</dbReference>
<gene>
    <name evidence="2" type="ORF">BRX40_10175</name>
    <name evidence="3" type="ORF">CA257_13910</name>
</gene>
<reference evidence="2" key="1">
    <citation type="submission" date="2016-12" db="EMBL/GenBank/DDBJ databases">
        <title>Whole genome sequencing of Sphingomonas koreensis.</title>
        <authorList>
            <person name="Conlan S."/>
            <person name="Thomas P.J."/>
            <person name="Mullikin J."/>
            <person name="Palmore T.N."/>
            <person name="Frank K.M."/>
            <person name="Segre J.A."/>
        </authorList>
    </citation>
    <scope>NUCLEOTIDE SEQUENCE</scope>
    <source>
        <strain evidence="2">ABOJV</strain>
    </source>
</reference>
<name>A0A1L6JB63_9SPHN</name>
<evidence type="ECO:0000313" key="2">
    <source>
        <dbReference type="EMBL" id="APR52740.1"/>
    </source>
</evidence>
<dbReference type="InterPro" id="IPR009875">
    <property type="entry name" value="PilZ_domain"/>
</dbReference>
<dbReference type="AlphaFoldDB" id="A0A1L6JB63"/>
<organism evidence="2 4">
    <name type="scientific">Sphingomonas koreensis</name>
    <dbReference type="NCBI Taxonomy" id="93064"/>
    <lineage>
        <taxon>Bacteria</taxon>
        <taxon>Pseudomonadati</taxon>
        <taxon>Pseudomonadota</taxon>
        <taxon>Alphaproteobacteria</taxon>
        <taxon>Sphingomonadales</taxon>
        <taxon>Sphingomonadaceae</taxon>
        <taxon>Sphingomonas</taxon>
    </lineage>
</organism>
<evidence type="ECO:0000313" key="4">
    <source>
        <dbReference type="Proteomes" id="UP000185161"/>
    </source>
</evidence>
<dbReference type="GeneID" id="44132926"/>
<reference evidence="4" key="2">
    <citation type="submission" date="2016-12" db="EMBL/GenBank/DDBJ databases">
        <title>Whole genome sequencing of Sphingomonas sp. ABOJV.</title>
        <authorList>
            <person name="Conlan S."/>
            <person name="Thomas P.J."/>
            <person name="Mullikin J."/>
            <person name="Palmore T.N."/>
            <person name="Frank K.M."/>
            <person name="Segre J.A."/>
        </authorList>
    </citation>
    <scope>NUCLEOTIDE SEQUENCE [LARGE SCALE GENOMIC DNA]</scope>
    <source>
        <strain evidence="4">ABOJV</strain>
    </source>
</reference>
<feature type="domain" description="PilZ" evidence="1">
    <location>
        <begin position="111"/>
        <end position="187"/>
    </location>
</feature>
<evidence type="ECO:0000313" key="3">
    <source>
        <dbReference type="EMBL" id="RSV01796.1"/>
    </source>
</evidence>
<proteinExistence type="predicted"/>
<dbReference type="OrthoDB" id="7559672at2"/>
<dbReference type="SUPFAM" id="SSF141371">
    <property type="entry name" value="PilZ domain-like"/>
    <property type="match status" value="1"/>
</dbReference>
<dbReference type="STRING" id="93064.BRX40_10175"/>
<evidence type="ECO:0000259" key="1">
    <source>
        <dbReference type="Pfam" id="PF07238"/>
    </source>
</evidence>
<dbReference type="Pfam" id="PF07238">
    <property type="entry name" value="PilZ"/>
    <property type="match status" value="1"/>
</dbReference>
<accession>A0A1L6JB63</accession>
<reference evidence="3 5" key="3">
    <citation type="submission" date="2018-07" db="EMBL/GenBank/DDBJ databases">
        <title>Genomic and Epidemiologic Investigation of an Indolent Hospital Outbreak.</title>
        <authorList>
            <person name="Johnson R.C."/>
            <person name="Deming C."/>
            <person name="Conlan S."/>
            <person name="Zellmer C.J."/>
            <person name="Michelin A.V."/>
            <person name="Lee-Lin S."/>
            <person name="Thomas P.J."/>
            <person name="Park M."/>
            <person name="Weingarten R.A."/>
            <person name="Less J."/>
            <person name="Dekker J.P."/>
            <person name="Frank K.M."/>
            <person name="Musser K.A."/>
            <person name="Mcquiston J.R."/>
            <person name="Henderson D.K."/>
            <person name="Lau A.F."/>
            <person name="Palmore T.N."/>
            <person name="Segre J.A."/>
        </authorList>
    </citation>
    <scope>NUCLEOTIDE SEQUENCE [LARGE SCALE GENOMIC DNA]</scope>
    <source>
        <strain evidence="3 5">SK-NIH.Env10_0317</strain>
    </source>
</reference>
<sequence length="315" mass="33850">MTLPARSAIFSLSGELDAAPGAVEDASPARLLLGSAGERNCFVHRLTSAGASLTVSGPVSNGARATIELPFGLAADGAIVGDDPDSIAFRFDEPLDVVGALARCLAALPAERRQMPRIELRHRLCVRHNGQVDFAWTRNLSTAGVGVETRAVLTPGAQVELTLDGLRPIQGEVRWTERGQAGIAFVEDLGWQILMPWLRKIATRRPGPNGTPVQEYAPSTLGAVKDALKLDIATHVRSGANWWNAQLNTLSSTLTEFESATEFAPLSSLWLSLPGIGGWPIRVIECHGARHVAEFRIALRPHEMARLAEAARPAR</sequence>
<dbReference type="EMBL" id="QQWO01000011">
    <property type="protein sequence ID" value="RSV01796.1"/>
    <property type="molecule type" value="Genomic_DNA"/>
</dbReference>
<dbReference type="Gene3D" id="2.40.10.220">
    <property type="entry name" value="predicted glycosyltransferase like domains"/>
    <property type="match status" value="1"/>
</dbReference>
<dbReference type="GO" id="GO:0035438">
    <property type="term" value="F:cyclic-di-GMP binding"/>
    <property type="evidence" value="ECO:0007669"/>
    <property type="project" value="InterPro"/>
</dbReference>
<dbReference type="RefSeq" id="WP_075151497.1">
    <property type="nucleotide sequence ID" value="NZ_CP018820.1"/>
</dbReference>
<keyword evidence="4" id="KW-1185">Reference proteome</keyword>
<dbReference type="KEGG" id="skr:BRX40_10175"/>